<feature type="domain" description="FAD-dependent urate hydroxylase HpyO/Asp monooxygenase CreE-like FAD/NAD(P)-binding" evidence="2">
    <location>
        <begin position="4"/>
        <end position="159"/>
    </location>
</feature>
<dbReference type="Gene3D" id="3.50.50.60">
    <property type="entry name" value="FAD/NAD(P)-binding domain"/>
    <property type="match status" value="1"/>
</dbReference>
<dbReference type="SUPFAM" id="SSF51905">
    <property type="entry name" value="FAD/NAD(P)-binding domain"/>
    <property type="match status" value="2"/>
</dbReference>
<protein>
    <submittedName>
        <fullName evidence="3">FAD-dependent oxidoreductase</fullName>
    </submittedName>
</protein>
<dbReference type="InterPro" id="IPR036188">
    <property type="entry name" value="FAD/NAD-bd_sf"/>
</dbReference>
<keyword evidence="4" id="KW-1185">Reference proteome</keyword>
<evidence type="ECO:0000313" key="3">
    <source>
        <dbReference type="EMBL" id="MBI5975689.1"/>
    </source>
</evidence>
<evidence type="ECO:0000259" key="2">
    <source>
        <dbReference type="Pfam" id="PF13454"/>
    </source>
</evidence>
<feature type="compositionally biased region" description="Basic residues" evidence="1">
    <location>
        <begin position="500"/>
        <end position="522"/>
    </location>
</feature>
<evidence type="ECO:0000256" key="1">
    <source>
        <dbReference type="SAM" id="MobiDB-lite"/>
    </source>
</evidence>
<proteinExistence type="predicted"/>
<accession>A0ABS0TAB3</accession>
<organism evidence="3 4">
    <name type="scientific">Staphylococcus canis</name>
    <dbReference type="NCBI Taxonomy" id="2724942"/>
    <lineage>
        <taxon>Bacteria</taxon>
        <taxon>Bacillati</taxon>
        <taxon>Bacillota</taxon>
        <taxon>Bacilli</taxon>
        <taxon>Bacillales</taxon>
        <taxon>Staphylococcaceae</taxon>
        <taxon>Staphylococcus</taxon>
    </lineage>
</organism>
<dbReference type="PANTHER" id="PTHR40254:SF1">
    <property type="entry name" value="BLR0577 PROTEIN"/>
    <property type="match status" value="1"/>
</dbReference>
<dbReference type="EMBL" id="JABANU010000023">
    <property type="protein sequence ID" value="MBI5975689.1"/>
    <property type="molecule type" value="Genomic_DNA"/>
</dbReference>
<reference evidence="3 4" key="1">
    <citation type="submission" date="2020-04" db="EMBL/GenBank/DDBJ databases">
        <title>Staphylococcus species from domestic dog.</title>
        <authorList>
            <person name="Paterson G.K."/>
        </authorList>
    </citation>
    <scope>NUCLEOTIDE SEQUENCE [LARGE SCALE GENOMIC DNA]</scope>
    <source>
        <strain evidence="3 4">H16/1A</strain>
    </source>
</reference>
<sequence>MKVAIIGAGTAGVSVLRQLVKYKKFKKLQVDLYDNPDNMGQGEPFQNDSEDLLINVPVDMLSLNKDNVLEFKEWYQSQNDFDYGDVKYLPRFVFGHYMKSYLEKYCNQFDNITPIYENVTHMYIEEQENEIIPKRIVVCTGDDKETCRKYDYVFFTIGTMSYNDPYDLKGTDKYIHSPYPAYNTLEDMDKNDEIAVIGTGLASLDVIRFAMSHHQKKPIILASRSGKLPSVRGDMQDIKLKYITMPNFDALKAEHMGVVPLDEVIALFKKECDRLNIPLQKLLNRRKYDAIRDLNYDLNHPEDVGLLQSLLEVIKENMDWIWNSLSRADQKLFIHKYFRYFKENTNPMPRETAELIIDAIKNNELKIYSGLENVRHYYGKFRLSFKHQEDELKVDAVINATGPKKKLETLDQDDALLIDIANRQIVQPHPMGGIQIVPSTNEVVSPLYGTISNLRAIGQVTNGVNFERNGVNMILQQAVRSVENLYDVYKAKKALEKENKKHKKEKKKEIKKKKHKDKKKKK</sequence>
<dbReference type="RefSeq" id="WP_198618463.1">
    <property type="nucleotide sequence ID" value="NZ_JABANU010000023.1"/>
</dbReference>
<dbReference type="PANTHER" id="PTHR40254">
    <property type="entry name" value="BLR0577 PROTEIN"/>
    <property type="match status" value="1"/>
</dbReference>
<dbReference type="Pfam" id="PF13454">
    <property type="entry name" value="NAD_binding_9"/>
    <property type="match status" value="1"/>
</dbReference>
<feature type="region of interest" description="Disordered" evidence="1">
    <location>
        <begin position="496"/>
        <end position="522"/>
    </location>
</feature>
<comment type="caution">
    <text evidence="3">The sequence shown here is derived from an EMBL/GenBank/DDBJ whole genome shotgun (WGS) entry which is preliminary data.</text>
</comment>
<name>A0ABS0TAB3_9STAP</name>
<dbReference type="Proteomes" id="UP000751852">
    <property type="component" value="Unassembled WGS sequence"/>
</dbReference>
<gene>
    <name evidence="3" type="ORF">HHH54_08765</name>
</gene>
<dbReference type="InterPro" id="IPR052189">
    <property type="entry name" value="L-asp_N-monooxygenase_NS-form"/>
</dbReference>
<evidence type="ECO:0000313" key="4">
    <source>
        <dbReference type="Proteomes" id="UP000751852"/>
    </source>
</evidence>
<dbReference type="InterPro" id="IPR038732">
    <property type="entry name" value="HpyO/CreE_NAD-binding"/>
</dbReference>